<dbReference type="InterPro" id="IPR002919">
    <property type="entry name" value="TIL_dom"/>
</dbReference>
<protein>
    <submittedName>
        <fullName evidence="5">TIL domain-containing protein</fullName>
    </submittedName>
</protein>
<dbReference type="CDD" id="cd19941">
    <property type="entry name" value="TIL"/>
    <property type="match status" value="1"/>
</dbReference>
<dbReference type="PANTHER" id="PTHR23259:SF82">
    <property type="entry name" value="SERINE PROTEASE INHIBITOR 1 PROTEIN"/>
    <property type="match status" value="1"/>
</dbReference>
<evidence type="ECO:0000256" key="2">
    <source>
        <dbReference type="ARBA" id="ARBA00023157"/>
    </source>
</evidence>
<dbReference type="AlphaFoldDB" id="A0A2C9H5M4"/>
<dbReference type="GO" id="GO:0030414">
    <property type="term" value="F:peptidase inhibitor activity"/>
    <property type="evidence" value="ECO:0007669"/>
    <property type="project" value="UniProtKB-KW"/>
</dbReference>
<keyword evidence="3" id="KW-0732">Signal</keyword>
<feature type="domain" description="TIL" evidence="4">
    <location>
        <begin position="34"/>
        <end position="90"/>
    </location>
</feature>
<feature type="chain" id="PRO_5013288104" evidence="3">
    <location>
        <begin position="26"/>
        <end position="94"/>
    </location>
</feature>
<dbReference type="Gene3D" id="2.10.25.10">
    <property type="entry name" value="Laminin"/>
    <property type="match status" value="1"/>
</dbReference>
<name>A0A2C9H5M4_ANOME</name>
<organism evidence="5 6">
    <name type="scientific">Anopheles merus</name>
    <name type="common">Mosquito</name>
    <dbReference type="NCBI Taxonomy" id="30066"/>
    <lineage>
        <taxon>Eukaryota</taxon>
        <taxon>Metazoa</taxon>
        <taxon>Ecdysozoa</taxon>
        <taxon>Arthropoda</taxon>
        <taxon>Hexapoda</taxon>
        <taxon>Insecta</taxon>
        <taxon>Pterygota</taxon>
        <taxon>Neoptera</taxon>
        <taxon>Endopterygota</taxon>
        <taxon>Diptera</taxon>
        <taxon>Nematocera</taxon>
        <taxon>Culicoidea</taxon>
        <taxon>Culicidae</taxon>
        <taxon>Anophelinae</taxon>
        <taxon>Anopheles</taxon>
    </lineage>
</organism>
<evidence type="ECO:0000256" key="3">
    <source>
        <dbReference type="SAM" id="SignalP"/>
    </source>
</evidence>
<dbReference type="InterPro" id="IPR051368">
    <property type="entry name" value="SerProtInhib-TIL_Domain"/>
</dbReference>
<reference evidence="5" key="1">
    <citation type="submission" date="2020-05" db="UniProtKB">
        <authorList>
            <consortium name="EnsemblMetazoa"/>
        </authorList>
    </citation>
    <scope>IDENTIFICATION</scope>
    <source>
        <strain evidence="5">MAF</strain>
    </source>
</reference>
<dbReference type="PANTHER" id="PTHR23259">
    <property type="entry name" value="RIDDLE"/>
    <property type="match status" value="1"/>
</dbReference>
<dbReference type="VEuPathDB" id="VectorBase:AMEM019278"/>
<keyword evidence="1" id="KW-0646">Protease inhibitor</keyword>
<dbReference type="EnsemblMetazoa" id="AMEM019278-RA">
    <property type="protein sequence ID" value="AMEM019278-PA"/>
    <property type="gene ID" value="AMEM019278"/>
</dbReference>
<keyword evidence="2" id="KW-1015">Disulfide bond</keyword>
<proteinExistence type="predicted"/>
<keyword evidence="6" id="KW-1185">Reference proteome</keyword>
<dbReference type="SUPFAM" id="SSF57567">
    <property type="entry name" value="Serine protease inhibitors"/>
    <property type="match status" value="1"/>
</dbReference>
<evidence type="ECO:0000256" key="1">
    <source>
        <dbReference type="ARBA" id="ARBA00022690"/>
    </source>
</evidence>
<accession>A0A2C9H5M4</accession>
<evidence type="ECO:0000313" key="6">
    <source>
        <dbReference type="Proteomes" id="UP000075903"/>
    </source>
</evidence>
<dbReference type="InterPro" id="IPR036084">
    <property type="entry name" value="Ser_inhib-like_sf"/>
</dbReference>
<feature type="signal peptide" evidence="3">
    <location>
        <begin position="1"/>
        <end position="25"/>
    </location>
</feature>
<evidence type="ECO:0000313" key="5">
    <source>
        <dbReference type="EnsemblMetazoa" id="AMEM019278-PA"/>
    </source>
</evidence>
<evidence type="ECO:0000259" key="4">
    <source>
        <dbReference type="Pfam" id="PF01826"/>
    </source>
</evidence>
<dbReference type="Proteomes" id="UP000075903">
    <property type="component" value="Unassembled WGS sequence"/>
</dbReference>
<sequence>MINKLSMKSSVLVTLLLGLLVVVDAANNTEATDCGPHGRWSDCAALCQPYCFSPPRPSPCTLPCQAGCECDEGYVRKQNFYGPCITEDECLYAP</sequence>
<dbReference type="Pfam" id="PF01826">
    <property type="entry name" value="TIL"/>
    <property type="match status" value="1"/>
</dbReference>